<evidence type="ECO:0000313" key="2">
    <source>
        <dbReference type="Proteomes" id="UP000588586"/>
    </source>
</evidence>
<sequence length="214" mass="21817">MSTTPATTRSARHTARRSPLAVLRPTTRRARLVTGALSFLLVASMGAALAAFFGHANIRGNGSTGKFVGMWTTQGLALNSTATTTTTKTAPTVTSGVLSLPSGLEFFPGESYAWDGSVSATGTRPGYVSGLSLPGLPEGYTATLTKGCKTFMEAGRIAYVGVKITRDDGTDADGVAWTLAEGASVLLSPLPASATATPTSATCQDTYKGTSAAA</sequence>
<dbReference type="AlphaFoldDB" id="A0A849HE88"/>
<dbReference type="RefSeq" id="WP_171241664.1">
    <property type="nucleotide sequence ID" value="NZ_JABEPQ010000001.1"/>
</dbReference>
<comment type="caution">
    <text evidence="1">The sequence shown here is derived from an EMBL/GenBank/DDBJ whole genome shotgun (WGS) entry which is preliminary data.</text>
</comment>
<reference evidence="1 2" key="1">
    <citation type="submission" date="2020-04" db="EMBL/GenBank/DDBJ databases">
        <title>Knoellia sp. isolate from air conditioner.</title>
        <authorList>
            <person name="Chea S."/>
            <person name="Kim D.-U."/>
        </authorList>
    </citation>
    <scope>NUCLEOTIDE SEQUENCE [LARGE SCALE GENOMIC DNA]</scope>
    <source>
        <strain evidence="1 2">DB2414S</strain>
    </source>
</reference>
<accession>A0A849HE88</accession>
<name>A0A849HE88_9MICO</name>
<proteinExistence type="predicted"/>
<organism evidence="1 2">
    <name type="scientific">Knoellia koreensis</name>
    <dbReference type="NCBI Taxonomy" id="2730921"/>
    <lineage>
        <taxon>Bacteria</taxon>
        <taxon>Bacillati</taxon>
        <taxon>Actinomycetota</taxon>
        <taxon>Actinomycetes</taxon>
        <taxon>Micrococcales</taxon>
        <taxon>Intrasporangiaceae</taxon>
        <taxon>Knoellia</taxon>
    </lineage>
</organism>
<keyword evidence="2" id="KW-1185">Reference proteome</keyword>
<dbReference type="Proteomes" id="UP000588586">
    <property type="component" value="Unassembled WGS sequence"/>
</dbReference>
<protein>
    <submittedName>
        <fullName evidence="1">Uncharacterized protein</fullName>
    </submittedName>
</protein>
<gene>
    <name evidence="1" type="ORF">HJG52_00670</name>
</gene>
<dbReference type="EMBL" id="JABEPQ010000001">
    <property type="protein sequence ID" value="NNM44521.1"/>
    <property type="molecule type" value="Genomic_DNA"/>
</dbReference>
<evidence type="ECO:0000313" key="1">
    <source>
        <dbReference type="EMBL" id="NNM44521.1"/>
    </source>
</evidence>